<accession>A0A2X2Y9E2</accession>
<evidence type="ECO:0000256" key="2">
    <source>
        <dbReference type="SAM" id="MobiDB-lite"/>
    </source>
</evidence>
<dbReference type="AlphaFoldDB" id="A0A2X2Y9E2"/>
<organism evidence="4 5">
    <name type="scientific">Clostridium perfringens</name>
    <dbReference type="NCBI Taxonomy" id="1502"/>
    <lineage>
        <taxon>Bacteria</taxon>
        <taxon>Bacillati</taxon>
        <taxon>Bacillota</taxon>
        <taxon>Clostridia</taxon>
        <taxon>Eubacteriales</taxon>
        <taxon>Clostridiaceae</taxon>
        <taxon>Clostridium</taxon>
    </lineage>
</organism>
<dbReference type="SUPFAM" id="SSF47413">
    <property type="entry name" value="lambda repressor-like DNA-binding domains"/>
    <property type="match status" value="1"/>
</dbReference>
<dbReference type="GO" id="GO:0005829">
    <property type="term" value="C:cytosol"/>
    <property type="evidence" value="ECO:0007669"/>
    <property type="project" value="TreeGrafter"/>
</dbReference>
<dbReference type="Proteomes" id="UP000249986">
    <property type="component" value="Unassembled WGS sequence"/>
</dbReference>
<keyword evidence="1 4" id="KW-0238">DNA-binding</keyword>
<dbReference type="InterPro" id="IPR001387">
    <property type="entry name" value="Cro/C1-type_HTH"/>
</dbReference>
<dbReference type="Gene3D" id="1.10.260.40">
    <property type="entry name" value="lambda repressor-like DNA-binding domains"/>
    <property type="match status" value="1"/>
</dbReference>
<gene>
    <name evidence="4" type="ORF">NCTC10719_01552</name>
</gene>
<evidence type="ECO:0000259" key="3">
    <source>
        <dbReference type="PROSITE" id="PS50943"/>
    </source>
</evidence>
<reference evidence="4 5" key="1">
    <citation type="submission" date="2018-06" db="EMBL/GenBank/DDBJ databases">
        <authorList>
            <consortium name="Pathogen Informatics"/>
            <person name="Doyle S."/>
        </authorList>
    </citation>
    <scope>NUCLEOTIDE SEQUENCE [LARGE SCALE GENOMIC DNA]</scope>
    <source>
        <strain evidence="4 5">NCTC10719</strain>
    </source>
</reference>
<dbReference type="PANTHER" id="PTHR46797:SF1">
    <property type="entry name" value="METHYLPHOSPHONATE SYNTHASE"/>
    <property type="match status" value="1"/>
</dbReference>
<evidence type="ECO:0000313" key="5">
    <source>
        <dbReference type="Proteomes" id="UP000249986"/>
    </source>
</evidence>
<dbReference type="PANTHER" id="PTHR46797">
    <property type="entry name" value="HTH-TYPE TRANSCRIPTIONAL REGULATOR"/>
    <property type="match status" value="1"/>
</dbReference>
<dbReference type="RefSeq" id="WP_242979384.1">
    <property type="nucleotide sequence ID" value="NZ_UAWG01000012.1"/>
</dbReference>
<dbReference type="CDD" id="cd00093">
    <property type="entry name" value="HTH_XRE"/>
    <property type="match status" value="1"/>
</dbReference>
<dbReference type="SMART" id="SM00530">
    <property type="entry name" value="HTH_XRE"/>
    <property type="match status" value="1"/>
</dbReference>
<dbReference type="InterPro" id="IPR010982">
    <property type="entry name" value="Lambda_DNA-bd_dom_sf"/>
</dbReference>
<sequence>MNIHEKITKYRELKGLNKSQLAREINVSPAYITMIENGTKTPSNEFIIRLAFTLGVDPTELDSNFPVNKFENVLNTINSLKKKDNNNDIVDELIIKALKNYIEPNEYRSKLFNLYKNLAELNNDSIYYDFIDEKIVSVGLDNLKKILKNDDLELLILSTQILILIKNFINSENINDQLFYTNTLESILSYSRILNIPLDKNFYLNINITNKYDTKTKESNITPLPKKEKQIWEEEGKEYLMPKASHDKEGDFTEEDYKHDDDLMNDEDIWK</sequence>
<evidence type="ECO:0000313" key="4">
    <source>
        <dbReference type="EMBL" id="SQB60001.1"/>
    </source>
</evidence>
<feature type="region of interest" description="Disordered" evidence="2">
    <location>
        <begin position="238"/>
        <end position="271"/>
    </location>
</feature>
<dbReference type="PROSITE" id="PS50943">
    <property type="entry name" value="HTH_CROC1"/>
    <property type="match status" value="1"/>
</dbReference>
<dbReference type="GO" id="GO:0003700">
    <property type="term" value="F:DNA-binding transcription factor activity"/>
    <property type="evidence" value="ECO:0007669"/>
    <property type="project" value="TreeGrafter"/>
</dbReference>
<dbReference type="EMBL" id="UAWG01000012">
    <property type="protein sequence ID" value="SQB60001.1"/>
    <property type="molecule type" value="Genomic_DNA"/>
</dbReference>
<name>A0A2X2Y9E2_CLOPF</name>
<feature type="domain" description="HTH cro/C1-type" evidence="3">
    <location>
        <begin position="7"/>
        <end position="61"/>
    </location>
</feature>
<dbReference type="InterPro" id="IPR050807">
    <property type="entry name" value="TransReg_Diox_bact_type"/>
</dbReference>
<dbReference type="Pfam" id="PF01381">
    <property type="entry name" value="HTH_3"/>
    <property type="match status" value="1"/>
</dbReference>
<proteinExistence type="predicted"/>
<protein>
    <submittedName>
        <fullName evidence="4">Dna-binding protein</fullName>
    </submittedName>
</protein>
<evidence type="ECO:0000256" key="1">
    <source>
        <dbReference type="ARBA" id="ARBA00023125"/>
    </source>
</evidence>
<dbReference type="GO" id="GO:0003677">
    <property type="term" value="F:DNA binding"/>
    <property type="evidence" value="ECO:0007669"/>
    <property type="project" value="UniProtKB-KW"/>
</dbReference>